<dbReference type="EMBL" id="JAHCVJ010000002">
    <property type="protein sequence ID" value="MBT0663945.1"/>
    <property type="molecule type" value="Genomic_DNA"/>
</dbReference>
<keyword evidence="3" id="KW-1185">Reference proteome</keyword>
<feature type="domain" description="Flagellar protein FlgJ N-terminal" evidence="1">
    <location>
        <begin position="55"/>
        <end position="103"/>
    </location>
</feature>
<comment type="caution">
    <text evidence="2">The sequence shown here is derived from an EMBL/GenBank/DDBJ whole genome shotgun (WGS) entry which is preliminary data.</text>
</comment>
<dbReference type="Proteomes" id="UP000811899">
    <property type="component" value="Unassembled WGS sequence"/>
</dbReference>
<evidence type="ECO:0000313" key="3">
    <source>
        <dbReference type="Proteomes" id="UP000811899"/>
    </source>
</evidence>
<proteinExistence type="predicted"/>
<evidence type="ECO:0000259" key="1">
    <source>
        <dbReference type="Pfam" id="PF10135"/>
    </source>
</evidence>
<protein>
    <submittedName>
        <fullName evidence="2">Rod-binding protein</fullName>
    </submittedName>
</protein>
<name>A0AAW4L2B4_9BACT</name>
<dbReference type="RefSeq" id="WP_214170721.1">
    <property type="nucleotide sequence ID" value="NZ_JAHCVJ010000002.1"/>
</dbReference>
<evidence type="ECO:0000313" key="2">
    <source>
        <dbReference type="EMBL" id="MBT0663945.1"/>
    </source>
</evidence>
<dbReference type="AlphaFoldDB" id="A0AAW4L2B4"/>
<dbReference type="Pfam" id="PF10135">
    <property type="entry name" value="Rod-binding"/>
    <property type="match status" value="1"/>
</dbReference>
<gene>
    <name evidence="2" type="ORF">KI809_06485</name>
</gene>
<sequence>MEIKTVPLDIAATTAQNQRTTGKKAAGVEPDAKTRASAKKVATEFEAMFAGMMLKSMRSSLSPNKLTGGGHGEEVFQSMLDQEYASAIAKQGSLGIGSTIEKQLLEDARRQGAARRNASGKP</sequence>
<accession>A0AAW4L2B4</accession>
<organism evidence="2 3">
    <name type="scientific">Geoanaerobacter pelophilus</name>
    <dbReference type="NCBI Taxonomy" id="60036"/>
    <lineage>
        <taxon>Bacteria</taxon>
        <taxon>Pseudomonadati</taxon>
        <taxon>Thermodesulfobacteriota</taxon>
        <taxon>Desulfuromonadia</taxon>
        <taxon>Geobacterales</taxon>
        <taxon>Geobacteraceae</taxon>
        <taxon>Geoanaerobacter</taxon>
    </lineage>
</organism>
<dbReference type="InterPro" id="IPR019301">
    <property type="entry name" value="Flagellar_prot_FlgJ_N"/>
</dbReference>
<reference evidence="2 3" key="1">
    <citation type="submission" date="2021-05" db="EMBL/GenBank/DDBJ databases">
        <title>The draft genome of Geobacter pelophilus DSM 12255.</title>
        <authorList>
            <person name="Xu Z."/>
            <person name="Masuda Y."/>
            <person name="Itoh H."/>
            <person name="Senoo K."/>
        </authorList>
    </citation>
    <scope>NUCLEOTIDE SEQUENCE [LARGE SCALE GENOMIC DNA]</scope>
    <source>
        <strain evidence="2 3">DSM 12255</strain>
    </source>
</reference>